<dbReference type="PROSITE" id="PS50181">
    <property type="entry name" value="FBOX"/>
    <property type="match status" value="1"/>
</dbReference>
<dbReference type="PANTHER" id="PTHR19855">
    <property type="entry name" value="WD40 REPEAT PROTEIN 12, 37"/>
    <property type="match status" value="1"/>
</dbReference>
<dbReference type="InterPro" id="IPR036322">
    <property type="entry name" value="WD40_repeat_dom_sf"/>
</dbReference>
<protein>
    <recommendedName>
        <fullName evidence="2">F-box domain-containing protein</fullName>
    </recommendedName>
</protein>
<dbReference type="SMART" id="SM00256">
    <property type="entry name" value="FBOX"/>
    <property type="match status" value="1"/>
</dbReference>
<evidence type="ECO:0000256" key="1">
    <source>
        <dbReference type="SAM" id="MobiDB-lite"/>
    </source>
</evidence>
<comment type="caution">
    <text evidence="3">The sequence shown here is derived from an EMBL/GenBank/DDBJ whole genome shotgun (WGS) entry which is preliminary data.</text>
</comment>
<dbReference type="InterPro" id="IPR015943">
    <property type="entry name" value="WD40/YVTN_repeat-like_dom_sf"/>
</dbReference>
<feature type="region of interest" description="Disordered" evidence="1">
    <location>
        <begin position="1"/>
        <end position="42"/>
    </location>
</feature>
<feature type="domain" description="F-box" evidence="2">
    <location>
        <begin position="80"/>
        <end position="126"/>
    </location>
</feature>
<dbReference type="SUPFAM" id="SSF50978">
    <property type="entry name" value="WD40 repeat-like"/>
    <property type="match status" value="1"/>
</dbReference>
<dbReference type="Gene3D" id="2.130.10.10">
    <property type="entry name" value="YVTN repeat-like/Quinoprotein amine dehydrogenase"/>
    <property type="match status" value="1"/>
</dbReference>
<dbReference type="Pfam" id="PF00400">
    <property type="entry name" value="WD40"/>
    <property type="match status" value="1"/>
</dbReference>
<dbReference type="Pfam" id="PF00646">
    <property type="entry name" value="F-box"/>
    <property type="match status" value="1"/>
</dbReference>
<name>A0A843TNG4_COLES</name>
<evidence type="ECO:0000313" key="3">
    <source>
        <dbReference type="EMBL" id="MQL71736.1"/>
    </source>
</evidence>
<dbReference type="InterPro" id="IPR001680">
    <property type="entry name" value="WD40_rpt"/>
</dbReference>
<dbReference type="InterPro" id="IPR036047">
    <property type="entry name" value="F-box-like_dom_sf"/>
</dbReference>
<reference evidence="3" key="1">
    <citation type="submission" date="2017-07" db="EMBL/GenBank/DDBJ databases">
        <title>Taro Niue Genome Assembly and Annotation.</title>
        <authorList>
            <person name="Atibalentja N."/>
            <person name="Keating K."/>
            <person name="Fields C.J."/>
        </authorList>
    </citation>
    <scope>NUCLEOTIDE SEQUENCE</scope>
    <source>
        <strain evidence="3">Niue_2</strain>
        <tissue evidence="3">Leaf</tissue>
    </source>
</reference>
<feature type="compositionally biased region" description="Basic and acidic residues" evidence="1">
    <location>
        <begin position="16"/>
        <end position="26"/>
    </location>
</feature>
<keyword evidence="4" id="KW-1185">Reference proteome</keyword>
<dbReference type="Proteomes" id="UP000652761">
    <property type="component" value="Unassembled WGS sequence"/>
</dbReference>
<dbReference type="EMBL" id="NMUH01000107">
    <property type="protein sequence ID" value="MQL71736.1"/>
    <property type="molecule type" value="Genomic_DNA"/>
</dbReference>
<proteinExistence type="predicted"/>
<gene>
    <name evidence="3" type="ORF">Taro_004052</name>
</gene>
<dbReference type="SMART" id="SM00320">
    <property type="entry name" value="WD40"/>
    <property type="match status" value="3"/>
</dbReference>
<evidence type="ECO:0000313" key="4">
    <source>
        <dbReference type="Proteomes" id="UP000652761"/>
    </source>
</evidence>
<dbReference type="SUPFAM" id="SSF81383">
    <property type="entry name" value="F-box domain"/>
    <property type="match status" value="1"/>
</dbReference>
<dbReference type="OrthoDB" id="190105at2759"/>
<dbReference type="InterPro" id="IPR001810">
    <property type="entry name" value="F-box_dom"/>
</dbReference>
<dbReference type="Gene3D" id="1.20.1280.50">
    <property type="match status" value="1"/>
</dbReference>
<dbReference type="AlphaFoldDB" id="A0A843TNG4"/>
<organism evidence="3 4">
    <name type="scientific">Colocasia esculenta</name>
    <name type="common">Wild taro</name>
    <name type="synonym">Arum esculentum</name>
    <dbReference type="NCBI Taxonomy" id="4460"/>
    <lineage>
        <taxon>Eukaryota</taxon>
        <taxon>Viridiplantae</taxon>
        <taxon>Streptophyta</taxon>
        <taxon>Embryophyta</taxon>
        <taxon>Tracheophyta</taxon>
        <taxon>Spermatophyta</taxon>
        <taxon>Magnoliopsida</taxon>
        <taxon>Liliopsida</taxon>
        <taxon>Araceae</taxon>
        <taxon>Aroideae</taxon>
        <taxon>Colocasieae</taxon>
        <taxon>Colocasia</taxon>
    </lineage>
</organism>
<accession>A0A843TNG4</accession>
<sequence>MALECPKAKASLSKESAGRALDEQNKSTHSKNCVSGDVPGPNFTSQADYKSVLLKSASGFQSKKATVESSGSDDSAADSRRSITDLPQALVSEILCRLDAKELGIVSCVSTLLHSLASDNKGWRQFYCERWGPPVCSMPFGTELPEEKAWKDLFIEREFRSNGSWDMSVRIWDRAKLKCLKVLRHGDWVWSLVPRGSTVASTAGRDAYIWDIENGDQIAVIGNAHPGNAYSLARTHSGDLLFTGGGDGAIHLFKLTQETSSDDIKPVATWIPHTAAVHSLAFEFPWLVSCSSDGRLALIDVGRLEGWNFQPKQTSVGLIKNATNTDVTILT</sequence>
<dbReference type="PANTHER" id="PTHR19855:SF19">
    <property type="entry name" value="OS04G0619700 PROTEIN"/>
    <property type="match status" value="1"/>
</dbReference>
<evidence type="ECO:0000259" key="2">
    <source>
        <dbReference type="PROSITE" id="PS50181"/>
    </source>
</evidence>